<dbReference type="InterPro" id="IPR029044">
    <property type="entry name" value="Nucleotide-diphossugar_trans"/>
</dbReference>
<evidence type="ECO:0000259" key="2">
    <source>
        <dbReference type="Pfam" id="PF00534"/>
    </source>
</evidence>
<feature type="domain" description="Glycosyl transferase family 1" evidence="2">
    <location>
        <begin position="885"/>
        <end position="1005"/>
    </location>
</feature>
<dbReference type="InterPro" id="IPR011990">
    <property type="entry name" value="TPR-like_helical_dom_sf"/>
</dbReference>
<dbReference type="InterPro" id="IPR029063">
    <property type="entry name" value="SAM-dependent_MTases_sf"/>
</dbReference>
<dbReference type="Pfam" id="PF13524">
    <property type="entry name" value="Glyco_trans_1_2"/>
    <property type="match status" value="1"/>
</dbReference>
<gene>
    <name evidence="5" type="ORF">NITLEN_30070</name>
</gene>
<name>A0A330L848_9BACT</name>
<dbReference type="SUPFAM" id="SSF53335">
    <property type="entry name" value="S-adenosyl-L-methionine-dependent methyltransferases"/>
    <property type="match status" value="1"/>
</dbReference>
<dbReference type="InterPro" id="IPR001173">
    <property type="entry name" value="Glyco_trans_2-like"/>
</dbReference>
<dbReference type="PANTHER" id="PTHR43179:SF7">
    <property type="entry name" value="RHAMNOSYLTRANSFERASE WBBL"/>
    <property type="match status" value="1"/>
</dbReference>
<sequence>MRTLLLQLEFPTWKTARPWTYGASFAVADGLAANGVTCLTVPVFPDTPASSPDSWLFHARRMLSGQRFDQVWIWLVHASIDARILEWVAELAPVRIGFFMESLRYEEEDYRWAPELRTRQVDFHRQLDHLTHALLVDERDVDELRARGTTPALWCPGLVPSRFIAQSPRVPRHNRAVFHGNVYGERAQWIDHPLLRDRMTFAKTPAEYTPNQQKFDDLQAVASERLRHLPLVTTVDLERYVRALHTVREAEFRDWLSGLADWAGIVNLPGLTRCFGGRVYEAMAAGRPVISWRIPDRPRINALFEDDRDILLFSPDDPSALAHQIDRIVKDTQLAQRIGAQGQRTLLAHHTAERRIKDILHWLESGTEPHYGNQPTLAEQPTGVISLTPVNSSTAPLSPEPEPDRISTTVFLLTVGDPAFEACAASVNEQAGAVFKTDTIKDVCPFSAAAQAMITRCTTPYFIQVDEDMVLDPDAVSRMEQAMSQAPPEVGMICFHLYDDDRECPIQGIKIYRTELLRRVSFQDLKASEMNLLEQMGEQGIRWILHPAILGRHGTTYTPESIYRRYKTMYEKDIRQWNLLTSDIYRKACKFRETGDTLHLFALLGAAHGIIEAPRAPDREKDARAYNVKELELFGRLFKNTPPVSQPYDRSQAAPPLRYPPIPFEQVQWSSQPVSPRSTDSRPAAEPPPLVSAALAEDTTGQPRHILIVTPYFWPSVGGVETVAEDLGAGLIGAGFHVQVACYEQTDRTMDRYRGIDIIPLAPPDQMINGVPTAALQVKQLITSNRYESCILLGSPMNALFYAMLDIHDLKSRRILFQPTINQEGYDFIQERPMVRSLLKQLAHKTAAVIALGHDTLDARFCLESDIPATIIPNGTPVLKPAFDFRKEYGISPDRFLVVHIANLYRVKNHLGLLDALQHLPPRAMLVMVGQPTHETEYVAEVQRALAARPDVLAIPGLDRTGVAAAIQAANLVVLSSEAEVSPLCILESMSLKRPWIATPGCGTANEQAGGLILSLSEFRSAVERLMTHPELCAELGHSGYEHWVRCFQWERILAGWVSLIRDGHLSQSFETPDAIARTRDRLRTQFHAISPVSSTRHQPDNDSRTAAARTPISASLSPDAQRPQHPAVTPSHEGSMDQDQFYINMFVKSPGWSTPEPNDDESARWSKIAGFLEHILRRVKVNNPDATLRILEVGSGRGWLSNLASQYGTVEGVEPVAGVVSHARKMFPHIRFEAGTADAVLRRPDFTPYDVVLCSEVIEHVPDPQKPAFLEELRQLLTSDGYLILTTPRGEMWEQWQRIAPPCQPIEDWITEDRLAQAMIAQGFTPLGLERIYVEIPSLRYIPAPTPHNVKTMNLLPIYQVWVAQRAATAAAQPRTRINKTPMVSVIIPTYNRPDRLRTAIESVLNQDYQDFQIVVVNDGATSVEDAIADLNHDGRITLITHDRNRGLAASRNTGLRQASGKYVCYLDDDDRFLSDHLRTLVTHLEDSGCKVAYTDAWRVHERLSDNTITEIKRDQPYAEDFNAHQLLIGNYIPVLCLMHERAILDEVGSFDESLFVHEDWDLWIRMATRYPFTRLPATTAEFTWRTDGSSMSSQRKDIFLRTMEIIYRKYAPYAAKYAGVREHQQQNLATHRKEHARKQFVCSIIIPVWNKVELTRQCLVALGPATEDVSFELIVVDNHSTDGTPEFLASLGGDVRIITNDDNLGFAKACNQGAAAATGEYLVFLNNDTIPLAGWLSALVEEVRTHSDVAVVGSKLLYEDGTVQHAGVAIDRHNLTPYHIYNGFAGDHPAVNKRRELNAVTAACLLIRRSVFTEICGFDEGFINGFEDVDLCLKVRDKQCRIIYQPHSVLYHLESQTPGRKQHDQSNANRLHQRWGHCWWLVDDDSIYAGDGYKAVGEDRNGITSYKLHLLDSAQERQAWDLVSSMQRAAHDQDLATVEAILKRHAEWPADSSILQWAASVAKSMKLPAVAEEYRRRAESLNDPAFRELEEIRAALAGGQLSMASTRVDALLRQYPTHAEALLLRAILHMQREQYREAEIAFTTALNQGANRKKCLMGIGMASMGRAYPQGAWQTFLRVLAENPDDADVIHWLLRAGTAQNRWRELSVQLHNYLARNPSDLSVRFAYAGVLLRADLVDAARQEYDQLRALAPAHEGLVELGQAIATQENVLAMNVSNA</sequence>
<keyword evidence="6" id="KW-1185">Reference proteome</keyword>
<evidence type="ECO:0000259" key="4">
    <source>
        <dbReference type="Pfam" id="PF13524"/>
    </source>
</evidence>
<dbReference type="InterPro" id="IPR001296">
    <property type="entry name" value="Glyco_trans_1"/>
</dbReference>
<dbReference type="InterPro" id="IPR055259">
    <property type="entry name" value="YkvP/CgeB_Glyco_trans-like"/>
</dbReference>
<dbReference type="Proteomes" id="UP000248168">
    <property type="component" value="Unassembled WGS sequence"/>
</dbReference>
<dbReference type="SUPFAM" id="SSF53756">
    <property type="entry name" value="UDP-Glycosyltransferase/glycogen phosphorylase"/>
    <property type="match status" value="2"/>
</dbReference>
<dbReference type="PANTHER" id="PTHR43179">
    <property type="entry name" value="RHAMNOSYLTRANSFERASE WBBL"/>
    <property type="match status" value="1"/>
</dbReference>
<feature type="domain" description="Spore protein YkvP/CgeB glycosyl transferase-like" evidence="4">
    <location>
        <begin position="274"/>
        <end position="360"/>
    </location>
</feature>
<feature type="domain" description="Glycosyltransferase 2-like" evidence="3">
    <location>
        <begin position="1386"/>
        <end position="1509"/>
    </location>
</feature>
<dbReference type="CDD" id="cd03801">
    <property type="entry name" value="GT4_PimA-like"/>
    <property type="match status" value="1"/>
</dbReference>
<dbReference type="Pfam" id="PF13489">
    <property type="entry name" value="Methyltransf_23"/>
    <property type="match status" value="1"/>
</dbReference>
<evidence type="ECO:0000313" key="5">
    <source>
        <dbReference type="EMBL" id="SPP65156.1"/>
    </source>
</evidence>
<feature type="region of interest" description="Disordered" evidence="1">
    <location>
        <begin position="668"/>
        <end position="688"/>
    </location>
</feature>
<dbReference type="SUPFAM" id="SSF53448">
    <property type="entry name" value="Nucleotide-diphospho-sugar transferases"/>
    <property type="match status" value="3"/>
</dbReference>
<dbReference type="CDD" id="cd00761">
    <property type="entry name" value="Glyco_tranf_GTA_type"/>
    <property type="match status" value="1"/>
</dbReference>
<feature type="region of interest" description="Disordered" evidence="1">
    <location>
        <begin position="1088"/>
        <end position="1136"/>
    </location>
</feature>
<feature type="domain" description="Glycosyltransferase 2-like" evidence="3">
    <location>
        <begin position="1645"/>
        <end position="1814"/>
    </location>
</feature>
<evidence type="ECO:0000259" key="3">
    <source>
        <dbReference type="Pfam" id="PF00535"/>
    </source>
</evidence>
<feature type="compositionally biased region" description="Polar residues" evidence="1">
    <location>
        <begin position="668"/>
        <end position="678"/>
    </location>
</feature>
<dbReference type="Pfam" id="PF00535">
    <property type="entry name" value="Glycos_transf_2"/>
    <property type="match status" value="2"/>
</dbReference>
<dbReference type="RefSeq" id="WP_181416775.1">
    <property type="nucleotide sequence ID" value="NZ_OUNR01000016.1"/>
</dbReference>
<dbReference type="Gene3D" id="3.90.550.10">
    <property type="entry name" value="Spore Coat Polysaccharide Biosynthesis Protein SpsA, Chain A"/>
    <property type="match status" value="2"/>
</dbReference>
<dbReference type="SUPFAM" id="SSF48452">
    <property type="entry name" value="TPR-like"/>
    <property type="match status" value="1"/>
</dbReference>
<dbReference type="CDD" id="cd04186">
    <property type="entry name" value="GT_2_like_c"/>
    <property type="match status" value="1"/>
</dbReference>
<dbReference type="Gene3D" id="1.25.40.10">
    <property type="entry name" value="Tetratricopeptide repeat domain"/>
    <property type="match status" value="1"/>
</dbReference>
<dbReference type="Gene3D" id="3.40.50.2000">
    <property type="entry name" value="Glycogen Phosphorylase B"/>
    <property type="match status" value="3"/>
</dbReference>
<proteinExistence type="predicted"/>
<dbReference type="GO" id="GO:0016757">
    <property type="term" value="F:glycosyltransferase activity"/>
    <property type="evidence" value="ECO:0007669"/>
    <property type="project" value="UniProtKB-KW"/>
</dbReference>
<dbReference type="EMBL" id="OUNR01000016">
    <property type="protein sequence ID" value="SPP65156.1"/>
    <property type="molecule type" value="Genomic_DNA"/>
</dbReference>
<dbReference type="Pfam" id="PF00534">
    <property type="entry name" value="Glycos_transf_1"/>
    <property type="match status" value="1"/>
</dbReference>
<evidence type="ECO:0000256" key="1">
    <source>
        <dbReference type="SAM" id="MobiDB-lite"/>
    </source>
</evidence>
<protein>
    <submittedName>
        <fullName evidence="5">Uncharacterized protein</fullName>
    </submittedName>
</protein>
<dbReference type="Gene3D" id="3.40.50.150">
    <property type="entry name" value="Vaccinia Virus protein VP39"/>
    <property type="match status" value="1"/>
</dbReference>
<organism evidence="5 6">
    <name type="scientific">Nitrospira lenta</name>
    <dbReference type="NCBI Taxonomy" id="1436998"/>
    <lineage>
        <taxon>Bacteria</taxon>
        <taxon>Pseudomonadati</taxon>
        <taxon>Nitrospirota</taxon>
        <taxon>Nitrospiria</taxon>
        <taxon>Nitrospirales</taxon>
        <taxon>Nitrospiraceae</taxon>
        <taxon>Nitrospira</taxon>
    </lineage>
</organism>
<dbReference type="CDD" id="cd02440">
    <property type="entry name" value="AdoMet_MTases"/>
    <property type="match status" value="1"/>
</dbReference>
<evidence type="ECO:0000313" key="6">
    <source>
        <dbReference type="Proteomes" id="UP000248168"/>
    </source>
</evidence>
<reference evidence="6" key="1">
    <citation type="submission" date="2018-04" db="EMBL/GenBank/DDBJ databases">
        <authorList>
            <person name="Lucker S."/>
            <person name="Sakoula D."/>
        </authorList>
    </citation>
    <scope>NUCLEOTIDE SEQUENCE [LARGE SCALE GENOMIC DNA]</scope>
</reference>
<accession>A0A330L848</accession>
<dbReference type="InParanoid" id="A0A330L848"/>